<dbReference type="Gene3D" id="3.30.530.20">
    <property type="match status" value="1"/>
</dbReference>
<comment type="caution">
    <text evidence="3">The sequence shown here is derived from an EMBL/GenBank/DDBJ whole genome shotgun (WGS) entry which is preliminary data.</text>
</comment>
<evidence type="ECO:0000313" key="4">
    <source>
        <dbReference type="Proteomes" id="UP001500051"/>
    </source>
</evidence>
<keyword evidence="4" id="KW-1185">Reference proteome</keyword>
<dbReference type="EMBL" id="BAAAYX010000002">
    <property type="protein sequence ID" value="GAA3694340.1"/>
    <property type="molecule type" value="Genomic_DNA"/>
</dbReference>
<accession>A0ABP7CT94</accession>
<dbReference type="Proteomes" id="UP001500051">
    <property type="component" value="Unassembled WGS sequence"/>
</dbReference>
<evidence type="ECO:0000313" key="3">
    <source>
        <dbReference type="EMBL" id="GAA3694340.1"/>
    </source>
</evidence>
<dbReference type="Pfam" id="PF08327">
    <property type="entry name" value="AHSA1"/>
    <property type="match status" value="1"/>
</dbReference>
<organism evidence="3 4">
    <name type="scientific">Microlunatus aurantiacus</name>
    <dbReference type="NCBI Taxonomy" id="446786"/>
    <lineage>
        <taxon>Bacteria</taxon>
        <taxon>Bacillati</taxon>
        <taxon>Actinomycetota</taxon>
        <taxon>Actinomycetes</taxon>
        <taxon>Propionibacteriales</taxon>
        <taxon>Propionibacteriaceae</taxon>
        <taxon>Microlunatus</taxon>
    </lineage>
</organism>
<evidence type="ECO:0000259" key="2">
    <source>
        <dbReference type="Pfam" id="PF08327"/>
    </source>
</evidence>
<sequence>MDTTTDPIALVRATDRRVVPTEVDGLPARVVTARRSYRADIADLWDALTSVERLPRWFAPVTGDLERGGRYQVEGNAGGEIQSCEPPHRFAMTWEFMGAVSWLAVELTEVADGTLLELRHTQHTDNDFWRQFGPGATGVGWDLSLLGLGQHLAGAPDVDPAQAEAWSLSQEGKAFSTGCADGWAQADIEAGADPETAREAGAATGAFYRGESGEPGEPA</sequence>
<protein>
    <submittedName>
        <fullName evidence="3">SRPBCC domain-containing protein</fullName>
    </submittedName>
</protein>
<evidence type="ECO:0000256" key="1">
    <source>
        <dbReference type="ARBA" id="ARBA00006817"/>
    </source>
</evidence>
<dbReference type="RefSeq" id="WP_344810951.1">
    <property type="nucleotide sequence ID" value="NZ_BAAAYX010000002.1"/>
</dbReference>
<dbReference type="InterPro" id="IPR013538">
    <property type="entry name" value="ASHA1/2-like_C"/>
</dbReference>
<dbReference type="InterPro" id="IPR023393">
    <property type="entry name" value="START-like_dom_sf"/>
</dbReference>
<reference evidence="4" key="1">
    <citation type="journal article" date="2019" name="Int. J. Syst. Evol. Microbiol.">
        <title>The Global Catalogue of Microorganisms (GCM) 10K type strain sequencing project: providing services to taxonomists for standard genome sequencing and annotation.</title>
        <authorList>
            <consortium name="The Broad Institute Genomics Platform"/>
            <consortium name="The Broad Institute Genome Sequencing Center for Infectious Disease"/>
            <person name="Wu L."/>
            <person name="Ma J."/>
        </authorList>
    </citation>
    <scope>NUCLEOTIDE SEQUENCE [LARGE SCALE GENOMIC DNA]</scope>
    <source>
        <strain evidence="4">JCM 16548</strain>
    </source>
</reference>
<dbReference type="SUPFAM" id="SSF55961">
    <property type="entry name" value="Bet v1-like"/>
    <property type="match status" value="1"/>
</dbReference>
<dbReference type="CDD" id="cd08899">
    <property type="entry name" value="SRPBCC_CalC_Aha1-like_6"/>
    <property type="match status" value="1"/>
</dbReference>
<comment type="similarity">
    <text evidence="1">Belongs to the AHA1 family.</text>
</comment>
<gene>
    <name evidence="3" type="ORF">GCM10022204_07700</name>
</gene>
<feature type="domain" description="Activator of Hsp90 ATPase homologue 1/2-like C-terminal" evidence="2">
    <location>
        <begin position="39"/>
        <end position="151"/>
    </location>
</feature>
<proteinExistence type="inferred from homology"/>
<name>A0ABP7CT94_9ACTN</name>